<reference evidence="3" key="1">
    <citation type="journal article" date="2019" name="Int. J. Syst. Evol. Microbiol.">
        <title>The Global Catalogue of Microorganisms (GCM) 10K type strain sequencing project: providing services to taxonomists for standard genome sequencing and annotation.</title>
        <authorList>
            <consortium name="The Broad Institute Genomics Platform"/>
            <consortium name="The Broad Institute Genome Sequencing Center for Infectious Disease"/>
            <person name="Wu L."/>
            <person name="Ma J."/>
        </authorList>
    </citation>
    <scope>NUCLEOTIDE SEQUENCE [LARGE SCALE GENOMIC DNA]</scope>
    <source>
        <strain evidence="3">JCM 10696</strain>
    </source>
</reference>
<dbReference type="RefSeq" id="WP_344242756.1">
    <property type="nucleotide sequence ID" value="NZ_BAAAHH010000018.1"/>
</dbReference>
<dbReference type="InterPro" id="IPR032710">
    <property type="entry name" value="NTF2-like_dom_sf"/>
</dbReference>
<dbReference type="Pfam" id="PF13577">
    <property type="entry name" value="SnoaL_4"/>
    <property type="match status" value="1"/>
</dbReference>
<evidence type="ECO:0000313" key="3">
    <source>
        <dbReference type="Proteomes" id="UP001500665"/>
    </source>
</evidence>
<protein>
    <recommendedName>
        <fullName evidence="1">SnoaL-like domain-containing protein</fullName>
    </recommendedName>
</protein>
<proteinExistence type="predicted"/>
<feature type="domain" description="SnoaL-like" evidence="1">
    <location>
        <begin position="9"/>
        <end position="111"/>
    </location>
</feature>
<accession>A0ABP4C0S6</accession>
<sequence length="175" mass="18789">MPTPAIPVADVTELVSLWWFAYDQGDFATLRELLHEEVHFSSRSDTGDAPYEESIRCELTGAEAVVSWQSSHRMVSPFPIRHFATNVHVTGVEGGETRFSSYMLVTKNVNGAPKNLTSGIVSGSVVAGPRRPVLRSLEVVIDFMDALPRFPEGGETVLAGRPVSGTSATGNTGAA</sequence>
<dbReference type="InterPro" id="IPR037401">
    <property type="entry name" value="SnoaL-like"/>
</dbReference>
<dbReference type="EMBL" id="BAAAHH010000018">
    <property type="protein sequence ID" value="GAA0957014.1"/>
    <property type="molecule type" value="Genomic_DNA"/>
</dbReference>
<evidence type="ECO:0000259" key="1">
    <source>
        <dbReference type="Pfam" id="PF13577"/>
    </source>
</evidence>
<evidence type="ECO:0000313" key="2">
    <source>
        <dbReference type="EMBL" id="GAA0957014.1"/>
    </source>
</evidence>
<keyword evidence="3" id="KW-1185">Reference proteome</keyword>
<dbReference type="Proteomes" id="UP001500665">
    <property type="component" value="Unassembled WGS sequence"/>
</dbReference>
<name>A0ABP4C0S6_9ACTN</name>
<organism evidence="2 3">
    <name type="scientific">Actinocorallia libanotica</name>
    <dbReference type="NCBI Taxonomy" id="46162"/>
    <lineage>
        <taxon>Bacteria</taxon>
        <taxon>Bacillati</taxon>
        <taxon>Actinomycetota</taxon>
        <taxon>Actinomycetes</taxon>
        <taxon>Streptosporangiales</taxon>
        <taxon>Thermomonosporaceae</taxon>
        <taxon>Actinocorallia</taxon>
    </lineage>
</organism>
<gene>
    <name evidence="2" type="ORF">GCM10009550_43750</name>
</gene>
<comment type="caution">
    <text evidence="2">The sequence shown here is derived from an EMBL/GenBank/DDBJ whole genome shotgun (WGS) entry which is preliminary data.</text>
</comment>
<dbReference type="SUPFAM" id="SSF54427">
    <property type="entry name" value="NTF2-like"/>
    <property type="match status" value="1"/>
</dbReference>
<dbReference type="Gene3D" id="3.10.450.50">
    <property type="match status" value="1"/>
</dbReference>